<reference evidence="1" key="1">
    <citation type="journal article" date="2014" name="Int. J. Syst. Evol. Microbiol.">
        <title>Complete genome sequence of Corynebacterium casei LMG S-19264T (=DSM 44701T), isolated from a smear-ripened cheese.</title>
        <authorList>
            <consortium name="US DOE Joint Genome Institute (JGI-PGF)"/>
            <person name="Walter F."/>
            <person name="Albersmeier A."/>
            <person name="Kalinowski J."/>
            <person name="Ruckert C."/>
        </authorList>
    </citation>
    <scope>NUCLEOTIDE SEQUENCE</scope>
    <source>
        <strain evidence="1">JCM 4784</strain>
    </source>
</reference>
<keyword evidence="2" id="KW-1185">Reference proteome</keyword>
<dbReference type="Proteomes" id="UP000608024">
    <property type="component" value="Unassembled WGS sequence"/>
</dbReference>
<dbReference type="EMBL" id="BNBT01000027">
    <property type="protein sequence ID" value="GHE54210.1"/>
    <property type="molecule type" value="Genomic_DNA"/>
</dbReference>
<dbReference type="AlphaFoldDB" id="A0A918ZHX2"/>
<reference evidence="1" key="2">
    <citation type="submission" date="2020-09" db="EMBL/GenBank/DDBJ databases">
        <authorList>
            <person name="Sun Q."/>
            <person name="Ohkuma M."/>
        </authorList>
    </citation>
    <scope>NUCLEOTIDE SEQUENCE</scope>
    <source>
        <strain evidence="1">JCM 4784</strain>
    </source>
</reference>
<comment type="caution">
    <text evidence="1">The sequence shown here is derived from an EMBL/GenBank/DDBJ whole genome shotgun (WGS) entry which is preliminary data.</text>
</comment>
<protein>
    <submittedName>
        <fullName evidence="1">Uncharacterized protein</fullName>
    </submittedName>
</protein>
<evidence type="ECO:0000313" key="2">
    <source>
        <dbReference type="Proteomes" id="UP000608024"/>
    </source>
</evidence>
<gene>
    <name evidence="1" type="ORF">GCM10018785_24630</name>
</gene>
<proteinExistence type="predicted"/>
<name>A0A918ZHX2_9ACTN</name>
<accession>A0A918ZHX2</accession>
<sequence length="157" mass="17718">MTESAWHKEIKGWGVATEISLGNRRADCQLRCGKRAEVQARPLPAAEVAGREAHADLWILDCRDAHRSHRLMVWDDPQFGTLLRWERAWQGFVMAKRPVILNLALDLRTGQGTFLEVTGWAFNGHRATGTGRIHTAATLRSWMRYGPTSTGDRTVAR</sequence>
<organism evidence="1 2">
    <name type="scientific">Streptomyces longispororuber</name>
    <dbReference type="NCBI Taxonomy" id="68230"/>
    <lineage>
        <taxon>Bacteria</taxon>
        <taxon>Bacillati</taxon>
        <taxon>Actinomycetota</taxon>
        <taxon>Actinomycetes</taxon>
        <taxon>Kitasatosporales</taxon>
        <taxon>Streptomycetaceae</taxon>
        <taxon>Streptomyces</taxon>
    </lineage>
</organism>
<evidence type="ECO:0000313" key="1">
    <source>
        <dbReference type="EMBL" id="GHE54210.1"/>
    </source>
</evidence>